<feature type="region of interest" description="Disordered" evidence="3">
    <location>
        <begin position="193"/>
        <end position="273"/>
    </location>
</feature>
<dbReference type="InterPro" id="IPR010997">
    <property type="entry name" value="HRDC-like_sf"/>
</dbReference>
<dbReference type="EMBL" id="HBHT01022246">
    <property type="protein sequence ID" value="CAD9972283.1"/>
    <property type="molecule type" value="Transcribed_RNA"/>
</dbReference>
<dbReference type="Pfam" id="PF16124">
    <property type="entry name" value="RecQ_Zn_bind"/>
    <property type="match status" value="1"/>
</dbReference>
<dbReference type="InterPro" id="IPR036388">
    <property type="entry name" value="WH-like_DNA-bd_sf"/>
</dbReference>
<dbReference type="GO" id="GO:0000166">
    <property type="term" value="F:nucleotide binding"/>
    <property type="evidence" value="ECO:0007669"/>
    <property type="project" value="InterPro"/>
</dbReference>
<dbReference type="SUPFAM" id="SSF47819">
    <property type="entry name" value="HRDC-like"/>
    <property type="match status" value="1"/>
</dbReference>
<feature type="compositionally biased region" description="Basic and acidic residues" evidence="3">
    <location>
        <begin position="363"/>
        <end position="375"/>
    </location>
</feature>
<dbReference type="InterPro" id="IPR032284">
    <property type="entry name" value="RecQ_Zn-bd"/>
</dbReference>
<evidence type="ECO:0000259" key="4">
    <source>
        <dbReference type="PROSITE" id="PS50967"/>
    </source>
</evidence>
<dbReference type="Pfam" id="PF00570">
    <property type="entry name" value="HRDC"/>
    <property type="match status" value="1"/>
</dbReference>
<evidence type="ECO:0000256" key="2">
    <source>
        <dbReference type="ARBA" id="ARBA00034808"/>
    </source>
</evidence>
<evidence type="ECO:0000256" key="3">
    <source>
        <dbReference type="SAM" id="MobiDB-lite"/>
    </source>
</evidence>
<dbReference type="InterPro" id="IPR018982">
    <property type="entry name" value="RQC_domain"/>
</dbReference>
<feature type="compositionally biased region" description="Low complexity" evidence="3">
    <location>
        <begin position="255"/>
        <end position="268"/>
    </location>
</feature>
<dbReference type="GO" id="GO:0006281">
    <property type="term" value="P:DNA repair"/>
    <property type="evidence" value="ECO:0007669"/>
    <property type="project" value="InterPro"/>
</dbReference>
<feature type="domain" description="HRDC" evidence="4">
    <location>
        <begin position="272"/>
        <end position="357"/>
    </location>
</feature>
<dbReference type="EC" id="5.6.2.4" evidence="2"/>
<reference evidence="5" key="1">
    <citation type="submission" date="2021-01" db="EMBL/GenBank/DDBJ databases">
        <authorList>
            <person name="Corre E."/>
            <person name="Pelletier E."/>
            <person name="Niang G."/>
            <person name="Scheremetjew M."/>
            <person name="Finn R."/>
            <person name="Kale V."/>
            <person name="Holt S."/>
            <person name="Cochrane G."/>
            <person name="Meng A."/>
            <person name="Brown T."/>
            <person name="Cohen L."/>
        </authorList>
    </citation>
    <scope>NUCLEOTIDE SEQUENCE</scope>
    <source>
        <strain evidence="5">CCMP125</strain>
    </source>
</reference>
<dbReference type="Gene3D" id="1.10.150.80">
    <property type="entry name" value="HRDC domain"/>
    <property type="match status" value="1"/>
</dbReference>
<protein>
    <recommendedName>
        <fullName evidence="2">DNA 3'-5' helicase</fullName>
        <ecNumber evidence="2">5.6.2.4</ecNumber>
    </recommendedName>
</protein>
<dbReference type="InterPro" id="IPR002121">
    <property type="entry name" value="HRDC_dom"/>
</dbReference>
<feature type="region of interest" description="Disordered" evidence="3">
    <location>
        <begin position="363"/>
        <end position="389"/>
    </location>
</feature>
<gene>
    <name evidence="5" type="ORF">APAL1065_LOCUS14918</name>
</gene>
<dbReference type="GO" id="GO:0003676">
    <property type="term" value="F:nucleic acid binding"/>
    <property type="evidence" value="ECO:0007669"/>
    <property type="project" value="InterPro"/>
</dbReference>
<dbReference type="Gene3D" id="1.10.10.10">
    <property type="entry name" value="Winged helix-like DNA-binding domain superfamily/Winged helix DNA-binding domain"/>
    <property type="match status" value="1"/>
</dbReference>
<sequence>MFYQYKDKSILENLIVKNASNPNSPATRRQVDQLYSCVRYCEDSFRCRRTMQLEFFGEQFKMEKCGGTCDNCKAGRVPEQRDYTTIATQILDLLTDIQRQKRNGVTLNQLSELFRGSKSQSVTKFINVSQLKGYGAGKNFKKFDLERITHTLIFERIIVEYSVQNKQGFASDYVQMGENAAAVQTGRRRFMVEFPKEVSKPSGKENNPKKKKSESSKKSKTPSKSKKPTARSRAKASASILNLDSESSDDDFESSAKSSTSSKASAPSVLPSNATQELVKSIKKLVTNWAEEERMMGKSVFYWNILSNDAMKNIASQTPTTIEELKAVGALGDAIVEEYGERIVKVVKTFVETNGLQEYIKERPAKRAKTDDSSKAKGGKKKPVIQIDEDDEFDNGIDFGVIEIPDSIPSVAGSKFFN</sequence>
<proteinExistence type="predicted"/>
<dbReference type="AlphaFoldDB" id="A0A7S2YF56"/>
<comment type="catalytic activity">
    <reaction evidence="1">
        <text>Couples ATP hydrolysis with the unwinding of duplex DNA by translocating in the 3'-5' direction.</text>
        <dbReference type="EC" id="5.6.2.4"/>
    </reaction>
</comment>
<dbReference type="InterPro" id="IPR036390">
    <property type="entry name" value="WH_DNA-bd_sf"/>
</dbReference>
<organism evidence="5">
    <name type="scientific">Entomoneis paludosa</name>
    <dbReference type="NCBI Taxonomy" id="265537"/>
    <lineage>
        <taxon>Eukaryota</taxon>
        <taxon>Sar</taxon>
        <taxon>Stramenopiles</taxon>
        <taxon>Ochrophyta</taxon>
        <taxon>Bacillariophyta</taxon>
        <taxon>Bacillariophyceae</taxon>
        <taxon>Bacillariophycidae</taxon>
        <taxon>Entomoneidaceae</taxon>
        <taxon>Entomoneis</taxon>
    </lineage>
</organism>
<dbReference type="GO" id="GO:0006260">
    <property type="term" value="P:DNA replication"/>
    <property type="evidence" value="ECO:0007669"/>
    <property type="project" value="InterPro"/>
</dbReference>
<feature type="compositionally biased region" description="Basic residues" evidence="3">
    <location>
        <begin position="218"/>
        <end position="234"/>
    </location>
</feature>
<evidence type="ECO:0000313" key="5">
    <source>
        <dbReference type="EMBL" id="CAD9972283.1"/>
    </source>
</evidence>
<dbReference type="SUPFAM" id="SSF46785">
    <property type="entry name" value="Winged helix' DNA-binding domain"/>
    <property type="match status" value="1"/>
</dbReference>
<dbReference type="PROSITE" id="PS50967">
    <property type="entry name" value="HRDC"/>
    <property type="match status" value="1"/>
</dbReference>
<name>A0A7S2YF56_9STRA</name>
<feature type="compositionally biased region" description="Basic and acidic residues" evidence="3">
    <location>
        <begin position="193"/>
        <end position="217"/>
    </location>
</feature>
<dbReference type="SMART" id="SM00956">
    <property type="entry name" value="RQC"/>
    <property type="match status" value="1"/>
</dbReference>
<dbReference type="GO" id="GO:0043138">
    <property type="term" value="F:3'-5' DNA helicase activity"/>
    <property type="evidence" value="ECO:0007669"/>
    <property type="project" value="UniProtKB-EC"/>
</dbReference>
<evidence type="ECO:0000256" key="1">
    <source>
        <dbReference type="ARBA" id="ARBA00034617"/>
    </source>
</evidence>
<accession>A0A7S2YF56</accession>
<dbReference type="Pfam" id="PF09382">
    <property type="entry name" value="RQC"/>
    <property type="match status" value="1"/>
</dbReference>
<dbReference type="InterPro" id="IPR044876">
    <property type="entry name" value="HRDC_dom_sf"/>
</dbReference>